<keyword evidence="3" id="KW-1185">Reference proteome</keyword>
<evidence type="ECO:0000313" key="1">
    <source>
        <dbReference type="EMBL" id="CAA2624451.1"/>
    </source>
</evidence>
<protein>
    <submittedName>
        <fullName evidence="2">Uncharacterized protein</fullName>
    </submittedName>
</protein>
<sequence>MCPLRGQARTRISLSLFPHRSLHAVPNVDGMYR</sequence>
<gene>
    <name evidence="1" type="ORF">SI7747_08010288</name>
    <name evidence="2" type="ORF">SI8410_08011082</name>
</gene>
<organism evidence="2 3">
    <name type="scientific">Spirodela intermedia</name>
    <name type="common">Intermediate duckweed</name>
    <dbReference type="NCBI Taxonomy" id="51605"/>
    <lineage>
        <taxon>Eukaryota</taxon>
        <taxon>Viridiplantae</taxon>
        <taxon>Streptophyta</taxon>
        <taxon>Embryophyta</taxon>
        <taxon>Tracheophyta</taxon>
        <taxon>Spermatophyta</taxon>
        <taxon>Magnoliopsida</taxon>
        <taxon>Liliopsida</taxon>
        <taxon>Araceae</taxon>
        <taxon>Lemnoideae</taxon>
        <taxon>Spirodela</taxon>
    </lineage>
</organism>
<dbReference type="EMBL" id="LR746271">
    <property type="protein sequence ID" value="CAA7400404.1"/>
    <property type="molecule type" value="Genomic_DNA"/>
</dbReference>
<dbReference type="EMBL" id="LR743595">
    <property type="protein sequence ID" value="CAA2624451.1"/>
    <property type="molecule type" value="Genomic_DNA"/>
</dbReference>
<evidence type="ECO:0000313" key="3">
    <source>
        <dbReference type="Proteomes" id="UP000663760"/>
    </source>
</evidence>
<proteinExistence type="predicted"/>
<accession>A0A7I8KTT9</accession>
<dbReference type="Proteomes" id="UP000663760">
    <property type="component" value="Chromosome 8"/>
</dbReference>
<dbReference type="AlphaFoldDB" id="A0A7I8KTT9"/>
<reference evidence="2" key="1">
    <citation type="submission" date="2020-02" db="EMBL/GenBank/DDBJ databases">
        <authorList>
            <person name="Scholz U."/>
            <person name="Mascher M."/>
            <person name="Fiebig A."/>
        </authorList>
    </citation>
    <scope>NUCLEOTIDE SEQUENCE</scope>
</reference>
<evidence type="ECO:0000313" key="2">
    <source>
        <dbReference type="EMBL" id="CAA7400404.1"/>
    </source>
</evidence>
<name>A0A7I8KTT9_SPIIN</name>